<evidence type="ECO:0000313" key="2">
    <source>
        <dbReference type="EMBL" id="OIJ11497.1"/>
    </source>
</evidence>
<dbReference type="GO" id="GO:0004519">
    <property type="term" value="F:endonuclease activity"/>
    <property type="evidence" value="ECO:0007669"/>
    <property type="project" value="InterPro"/>
</dbReference>
<dbReference type="AlphaFoldDB" id="A0A1S2LII4"/>
<dbReference type="PROSITE" id="PS50819">
    <property type="entry name" value="INTEIN_ENDONUCLEASE"/>
    <property type="match status" value="1"/>
</dbReference>
<dbReference type="InterPro" id="IPR027434">
    <property type="entry name" value="Homing_endonucl"/>
</dbReference>
<name>A0A1S2LII4_9BACI</name>
<dbReference type="Gene3D" id="3.10.28.10">
    <property type="entry name" value="Homing endonucleases"/>
    <property type="match status" value="1"/>
</dbReference>
<dbReference type="RefSeq" id="WP_071313637.1">
    <property type="nucleotide sequence ID" value="NZ_MLQQ01000027.1"/>
</dbReference>
<organism evidence="2 3">
    <name type="scientific">Anaerobacillus arseniciselenatis</name>
    <dbReference type="NCBI Taxonomy" id="85682"/>
    <lineage>
        <taxon>Bacteria</taxon>
        <taxon>Bacillati</taxon>
        <taxon>Bacillota</taxon>
        <taxon>Bacilli</taxon>
        <taxon>Bacillales</taxon>
        <taxon>Bacillaceae</taxon>
        <taxon>Anaerobacillus</taxon>
    </lineage>
</organism>
<gene>
    <name evidence="2" type="ORF">BKP35_12195</name>
</gene>
<dbReference type="SUPFAM" id="SSF55608">
    <property type="entry name" value="Homing endonucleases"/>
    <property type="match status" value="1"/>
</dbReference>
<dbReference type="InterPro" id="IPR004860">
    <property type="entry name" value="LAGLIDADG_dom"/>
</dbReference>
<dbReference type="InterPro" id="IPR004042">
    <property type="entry name" value="Intein_endonuc_central"/>
</dbReference>
<dbReference type="Proteomes" id="UP000180098">
    <property type="component" value="Unassembled WGS sequence"/>
</dbReference>
<keyword evidence="3" id="KW-1185">Reference proteome</keyword>
<protein>
    <recommendedName>
        <fullName evidence="1">DOD-type homing endonuclease domain-containing protein</fullName>
    </recommendedName>
</protein>
<dbReference type="EMBL" id="MLQQ01000027">
    <property type="protein sequence ID" value="OIJ11497.1"/>
    <property type="molecule type" value="Genomic_DNA"/>
</dbReference>
<evidence type="ECO:0000259" key="1">
    <source>
        <dbReference type="PROSITE" id="PS50819"/>
    </source>
</evidence>
<accession>A0A1S2LII4</accession>
<dbReference type="Pfam" id="PF14528">
    <property type="entry name" value="LAGLIDADG_3"/>
    <property type="match status" value="1"/>
</dbReference>
<feature type="domain" description="DOD-type homing endonuclease" evidence="1">
    <location>
        <begin position="70"/>
        <end position="215"/>
    </location>
</feature>
<evidence type="ECO:0000313" key="3">
    <source>
        <dbReference type="Proteomes" id="UP000180098"/>
    </source>
</evidence>
<reference evidence="2 3" key="1">
    <citation type="submission" date="2016-10" db="EMBL/GenBank/DDBJ databases">
        <title>Draft genome sequences of four alkaliphilic bacteria belonging to the Anaerobacillus genus.</title>
        <authorList>
            <person name="Bassil N.M."/>
            <person name="Lloyd J.R."/>
        </authorList>
    </citation>
    <scope>NUCLEOTIDE SEQUENCE [LARGE SCALE GENOMIC DNA]</scope>
    <source>
        <strain evidence="2 3">DSM 15340</strain>
    </source>
</reference>
<proteinExistence type="predicted"/>
<sequence length="274" mass="31659">MYEVAKKMYLDGISMRQIEKEIGFDRKKLSQMLNQDGVKVISRGFTKGTQKYQHNNLAFKNIDCEEKAYWLGFLYADGNVYQPRGQIEVGLGVKDRIHLELFRDFISQKAPIKEKIVTLNSKKYTACRLQINSMEIVNDLIDKGCLPNKSLTLKFPDKDTLPKHLIHHFIRGYFDGDGTAIMRKEKTCKDQAFVSIVGNKPFLESLVEHLTIVGLSNRNRFYKKGKAYSYHLAGNGNYKRFHKYIYHNATIYLKRKCLLPVAHVKSGELLEPLT</sequence>
<comment type="caution">
    <text evidence="2">The sequence shown here is derived from an EMBL/GenBank/DDBJ whole genome shotgun (WGS) entry which is preliminary data.</text>
</comment>